<feature type="domain" description="Metallo-beta-lactamase" evidence="2">
    <location>
        <begin position="14"/>
        <end position="218"/>
    </location>
</feature>
<gene>
    <name evidence="4" type="ORF">ERS852471_00978</name>
</gene>
<dbReference type="Gene3D" id="3.40.50.10890">
    <property type="match status" value="1"/>
</dbReference>
<dbReference type="Proteomes" id="UP000095594">
    <property type="component" value="Unassembled WGS sequence"/>
</dbReference>
<dbReference type="OrthoDB" id="9803916at2"/>
<evidence type="ECO:0000256" key="1">
    <source>
        <dbReference type="ARBA" id="ARBA00022801"/>
    </source>
</evidence>
<evidence type="ECO:0000313" key="5">
    <source>
        <dbReference type="Proteomes" id="UP000095594"/>
    </source>
</evidence>
<dbReference type="GO" id="GO:0004521">
    <property type="term" value="F:RNA endonuclease activity"/>
    <property type="evidence" value="ECO:0007669"/>
    <property type="project" value="TreeGrafter"/>
</dbReference>
<protein>
    <submittedName>
        <fullName evidence="4">Metal-dependent RNase</fullName>
        <ecNumber evidence="4">3.1.-.-</ecNumber>
    </submittedName>
</protein>
<organism evidence="4 5">
    <name type="scientific">Clostridium disporicum</name>
    <dbReference type="NCBI Taxonomy" id="84024"/>
    <lineage>
        <taxon>Bacteria</taxon>
        <taxon>Bacillati</taxon>
        <taxon>Bacillota</taxon>
        <taxon>Clostridia</taxon>
        <taxon>Eubacteriales</taxon>
        <taxon>Clostridiaceae</taxon>
        <taxon>Clostridium</taxon>
    </lineage>
</organism>
<dbReference type="EMBL" id="CYZX01000005">
    <property type="protein sequence ID" value="CUO11279.1"/>
    <property type="molecule type" value="Genomic_DNA"/>
</dbReference>
<evidence type="ECO:0000313" key="4">
    <source>
        <dbReference type="EMBL" id="CUO11279.1"/>
    </source>
</evidence>
<dbReference type="RefSeq" id="WP_055264509.1">
    <property type="nucleotide sequence ID" value="NZ_CABIXQ010000005.1"/>
</dbReference>
<proteinExistence type="predicted"/>
<dbReference type="SMART" id="SM01027">
    <property type="entry name" value="Beta-Casp"/>
    <property type="match status" value="1"/>
</dbReference>
<dbReference type="SUPFAM" id="SSF56281">
    <property type="entry name" value="Metallo-hydrolase/oxidoreductase"/>
    <property type="match status" value="1"/>
</dbReference>
<dbReference type="InterPro" id="IPR001279">
    <property type="entry name" value="Metallo-B-lactamas"/>
</dbReference>
<dbReference type="PANTHER" id="PTHR11203:SF37">
    <property type="entry name" value="INTEGRATOR COMPLEX SUBUNIT 11"/>
    <property type="match status" value="1"/>
</dbReference>
<dbReference type="Pfam" id="PF16661">
    <property type="entry name" value="Lactamase_B_6"/>
    <property type="match status" value="1"/>
</dbReference>
<dbReference type="InterPro" id="IPR022712">
    <property type="entry name" value="Beta_Casp"/>
</dbReference>
<name>A0A174CGG8_9CLOT</name>
<dbReference type="AlphaFoldDB" id="A0A174CGG8"/>
<dbReference type="InterPro" id="IPR050698">
    <property type="entry name" value="MBL"/>
</dbReference>
<dbReference type="InterPro" id="IPR036866">
    <property type="entry name" value="RibonucZ/Hydroxyglut_hydro"/>
</dbReference>
<dbReference type="EC" id="3.1.-.-" evidence="4"/>
<dbReference type="GO" id="GO:0016787">
    <property type="term" value="F:hydrolase activity"/>
    <property type="evidence" value="ECO:0007669"/>
    <property type="project" value="UniProtKB-KW"/>
</dbReference>
<dbReference type="PANTHER" id="PTHR11203">
    <property type="entry name" value="CLEAVAGE AND POLYADENYLATION SPECIFICITY FACTOR FAMILY MEMBER"/>
    <property type="match status" value="1"/>
</dbReference>
<sequence length="418" mass="46553">MIKLYSLGGSGENGRNCYAIEWSEGVILLDCGVKREINENGVGDYPVLTKELVSKLRFVLLSHAHEDHSASLPLIYSMGYRGKVYASSPTANSTPNFMNKWKNFVKENNGVIPFSEEDITKVEFETLNIGLNNIDGVEITVGRSGHVVGGIWFIVNVEGKKIFYSGDIVSEPMLLHNDKPHEVDAAILNCAYAGKILKQSQQYEILLNSVKETLSIGGKAVLPLPPNGRGCDIYKFLCENIKDMPLYVDKEIIDNYKKLSDMTDWVKNIEGSLDSGNVVCIDTMEDREEVCLKDEPSVILTQDGMLTAVQGKYYFEHLKEDSRNKVIITGHAAKGTIGAEIFNDEYCKNNLVKLQKGHVIFKVHFDDVDVVEFNEYLKAKTIILFHSNKDKTVNVISNLANTGVSAMCLSTGESYNLN</sequence>
<dbReference type="Gene3D" id="3.60.15.10">
    <property type="entry name" value="Ribonuclease Z/Hydroxyacylglutathione hydrolase-like"/>
    <property type="match status" value="1"/>
</dbReference>
<feature type="domain" description="Beta-Casp" evidence="3">
    <location>
        <begin position="231"/>
        <end position="341"/>
    </location>
</feature>
<dbReference type="Pfam" id="PF10996">
    <property type="entry name" value="Beta-Casp"/>
    <property type="match status" value="1"/>
</dbReference>
<accession>A0A174CGG8</accession>
<reference evidence="4 5" key="1">
    <citation type="submission" date="2015-09" db="EMBL/GenBank/DDBJ databases">
        <authorList>
            <consortium name="Pathogen Informatics"/>
        </authorList>
    </citation>
    <scope>NUCLEOTIDE SEQUENCE [LARGE SCALE GENOMIC DNA]</scope>
    <source>
        <strain evidence="4 5">2789STDY5834856</strain>
    </source>
</reference>
<dbReference type="SMART" id="SM00849">
    <property type="entry name" value="Lactamase_B"/>
    <property type="match status" value="1"/>
</dbReference>
<evidence type="ECO:0000259" key="3">
    <source>
        <dbReference type="SMART" id="SM01027"/>
    </source>
</evidence>
<keyword evidence="1 4" id="KW-0378">Hydrolase</keyword>
<evidence type="ECO:0000259" key="2">
    <source>
        <dbReference type="SMART" id="SM00849"/>
    </source>
</evidence>